<dbReference type="Gene3D" id="2.170.16.10">
    <property type="entry name" value="Hedgehog/Intein (Hint) domain"/>
    <property type="match status" value="1"/>
</dbReference>
<organism evidence="3 4">
    <name type="scientific">Actinokineospora diospyrosa</name>
    <dbReference type="NCBI Taxonomy" id="103728"/>
    <lineage>
        <taxon>Bacteria</taxon>
        <taxon>Bacillati</taxon>
        <taxon>Actinomycetota</taxon>
        <taxon>Actinomycetes</taxon>
        <taxon>Pseudonocardiales</taxon>
        <taxon>Pseudonocardiaceae</taxon>
        <taxon>Actinokineospora</taxon>
    </lineage>
</organism>
<dbReference type="InterPro" id="IPR022385">
    <property type="entry name" value="Rhs_assc_core"/>
</dbReference>
<evidence type="ECO:0000256" key="1">
    <source>
        <dbReference type="SAM" id="MobiDB-lite"/>
    </source>
</evidence>
<dbReference type="NCBIfam" id="TIGR01443">
    <property type="entry name" value="intein_Cterm"/>
    <property type="match status" value="1"/>
</dbReference>
<accession>A0ABT1IEQ8</accession>
<dbReference type="PANTHER" id="PTHR32305:SF17">
    <property type="entry name" value="TRNA NUCLEASE WAPA"/>
    <property type="match status" value="1"/>
</dbReference>
<evidence type="ECO:0000259" key="2">
    <source>
        <dbReference type="SMART" id="SM00306"/>
    </source>
</evidence>
<dbReference type="RefSeq" id="WP_344800997.1">
    <property type="nucleotide sequence ID" value="NZ_BAAAVB010000014.1"/>
</dbReference>
<proteinExistence type="predicted"/>
<feature type="compositionally biased region" description="Low complexity" evidence="1">
    <location>
        <begin position="1625"/>
        <end position="1655"/>
    </location>
</feature>
<dbReference type="Gene3D" id="2.180.10.10">
    <property type="entry name" value="RHS repeat-associated core"/>
    <property type="match status" value="1"/>
</dbReference>
<protein>
    <submittedName>
        <fullName evidence="3">Intein C-terminal splicing region/intein N-terminal splicing region/RHS repeat-associated core domain-containing protein</fullName>
    </submittedName>
</protein>
<sequence>MNYELSIDAVLFRRFSRPRRFLGLVLALVLLATAPTVISPTPVAAAPSRLPKAPAEKVIPHTDFVSPAHRATPVRVDPPRGATTWPAAGSAEVVLGTDQPTGAAEPTNAAERGARVPTPRQAGSLPVKVASGATARAAKPGLHVEVADRSVAERAGVRGVLLGLRPTSGDLDSTTVSIDYSSFRFAGGADLGSRLRLVRLPECALSTPEKPACQVQSDIAATNDQAAQSVTTVLPVSANKMTVLAATAGASGPNGSFSASSLSPTGSWAVSGNTGGFTWSYPIPLPPTATGESALPDVTLAYSSARVDGRTSATNNQSSWIGQGWDYSPGFIERTYRACGEDTTLPQAQRTGDLCWAGQIVTMSLGGRSTALIRNDADGSWRPAADDGTRVELLTGVANGARNGEHWRITTTDGTQYYFGRNDGPGRTTQDTTNSTWTVPVYGPRSADPCYNAAGFAQSQCNQAWRWNLDYVEDPHGNAALYYYTPETNYYGANTGTTGVQYTRGGTLKRIDYGLRKTAGSVYGATVPGQVAFDVTERCTPSGAITCAPAQFTAANAASWPDTPQDQQCLSGATCNNHSPSFWSTKRLTTITTQYNTGAGPIKVDSYALTQTFPSIGDPELRLDQLVRTAWESGTTATSMPPLVFTSQLLDNRVSGYNGQPAMAHWRVTNVATGFGGQVAVTYLPAECTSTTVPTDLPNNTKRCYPVYWTLPLNQNPTLDFFHIYPVSRVESQDSNGLTPTQRTDYSYLGTPAWHYDDNELVKPANRTYGQFRGYGQVETRTGNPGNLIDGVPDAQTLSNTTYFRGMNGDTLPGNQQRSVTVTNSLGEVRADDNLFAGSAFETQNYLGSGGARLGSSIIERTKLATTATRARTGLPAATADIVVTTRTRAITDLAAGGVRTATSTNRHDTLGRVVSTSETADGVPDKCSTSTYADNTTSWIRDKTAETWSSAAACPTTGPVTAPAPIVSAQRVYYDGQSTLGTVAGAGDATRTDTATANTSGNLTFTTTATAAFDASGRPVSQKDALTQETKTAYTPADGGIVSQVVTTNPKNQTSSATLEPSHGMTTKAVDVGGRVTEATYDSFGRTTAVWNPGRVKPAGSNPGDTPNSTYSYLVRDNGPLAVTARKLVDYGTGTNYVTAITLFDAAGKPRQTQSDDISNPAGVSNRIVTETFYDSHGWPVKAHNRYVTTGVPSTTMVTVPDASVDDRSVSGYDGSGRVVRAVSYQGLTPKATTTTVYGGDRVTTFPPTGGVTRAQVTDARGNTVERREYTTQPTVTGNVVSGGTARVSTFEYNALNQLIRNTDAAGTKWEYQYDFLGRQTGATDPDAGQTTRAYDLAGQISSSTDARGQVLSYDYDVLGRRTAEYSGVGAGRVKLASWAFDTATAGVGKLASTTRYTTAGNYSEGVSGYNAVGLPTNNVVQIPAAETGLNGLYTTTYSYTTTGLLTGMTPPTKGGLPGEAMTFVVDKYGNQTETRSNVWDYVSGSTYTASGEPAQFQLSSGNNAATLTFERDPRTHVVDHTNLSVQAATPLVDDLRYTYDPAGNLTKVVNARPGGTRTQCFGYDSLDRLSQAWTATDSCAGQPSTAPGATTVGGPDPYWTSWTFSTVGLRTGQTKHGIGQADTTTGYTYPSPTGTRPHSLSATATTGPGGSSSTSYTYDNAGNTTNRTLAGSSHTLTWTETGSLAKVQSPTGDTTYVYDADGMQLLRREPGKVILYLPGQEFARDTATGTITGTRYYSHNGTLVARRVGSANPEYLSSDHHGTTQVSVSAVGFAVTRREADPYGNPVGAVQGGPWADNRGFLGMPTNAATGLVDIGARKYDTTTGKFISVDPVLNLQDPGSWTGYTYANDNPTTFADPTGEFCDGCATNNPNSVAAKSAGCAIYGETGVCPTAAVEKRTKELLNGTGDPNKQPIIFGHRLPTAAEMKKGMFLSGPVPMAPGETYQQAVVHWASYLCNNDMAGPGPFCEWSYRIGNHRPDGWDLLFTALNAWMLAEGVRVRAPELEVEGRTRTGIAAAADKQLLSTLENPGAFCSFTGDTAVLMGDGSSKPIKDVVPGDVVLATDPETGQAGPRKVQATWPHADLSYELAFTDGTTIQVTEDHPFWNATDKRWERADALDAGDLLASPTGSALRVAGIRPHSARLAEVYNLTVADLHTFYVFAGATPVLVHNTCKDGVTYIFRSPGEGNKAAELKGLNAANHKGDHPTAYLSNKAGGAAQYAGIGHDDGFYIYKMKPGFQERFGKYEYPLENSNGLEDVTEYRISSNDFDEFNSYIDGEGTWVDSHQNWYVLPPGVPD</sequence>
<feature type="domain" description="Hint" evidence="2">
    <location>
        <begin position="2034"/>
        <end position="2130"/>
    </location>
</feature>
<dbReference type="InterPro" id="IPR030934">
    <property type="entry name" value="Intein_C"/>
</dbReference>
<dbReference type="InterPro" id="IPR031325">
    <property type="entry name" value="RHS_repeat"/>
</dbReference>
<dbReference type="NCBIfam" id="TIGR03696">
    <property type="entry name" value="Rhs_assc_core"/>
    <property type="match status" value="1"/>
</dbReference>
<evidence type="ECO:0000313" key="4">
    <source>
        <dbReference type="Proteomes" id="UP001205185"/>
    </source>
</evidence>
<dbReference type="InterPro" id="IPR036844">
    <property type="entry name" value="Hint_dom_sf"/>
</dbReference>
<dbReference type="InterPro" id="IPR050708">
    <property type="entry name" value="T6SS_VgrG/RHS"/>
</dbReference>
<feature type="region of interest" description="Disordered" evidence="1">
    <location>
        <begin position="99"/>
        <end position="122"/>
    </location>
</feature>
<dbReference type="Pfam" id="PF05593">
    <property type="entry name" value="RHS_repeat"/>
    <property type="match status" value="2"/>
</dbReference>
<feature type="region of interest" description="Disordered" evidence="1">
    <location>
        <begin position="1615"/>
        <end position="1655"/>
    </location>
</feature>
<dbReference type="SUPFAM" id="SSF51294">
    <property type="entry name" value="Hedgehog/intein (Hint) domain"/>
    <property type="match status" value="1"/>
</dbReference>
<dbReference type="Proteomes" id="UP001205185">
    <property type="component" value="Unassembled WGS sequence"/>
</dbReference>
<gene>
    <name evidence="3" type="ORF">LV75_003551</name>
</gene>
<evidence type="ECO:0000313" key="3">
    <source>
        <dbReference type="EMBL" id="MCP2271039.1"/>
    </source>
</evidence>
<dbReference type="InterPro" id="IPR006141">
    <property type="entry name" value="Intein_N"/>
</dbReference>
<dbReference type="PROSITE" id="PS50818">
    <property type="entry name" value="INTEIN_C_TER"/>
    <property type="match status" value="1"/>
</dbReference>
<name>A0ABT1IEQ8_9PSEU</name>
<dbReference type="SMART" id="SM00306">
    <property type="entry name" value="HintN"/>
    <property type="match status" value="1"/>
</dbReference>
<dbReference type="InterPro" id="IPR006530">
    <property type="entry name" value="YD"/>
</dbReference>
<dbReference type="PROSITE" id="PS50817">
    <property type="entry name" value="INTEIN_N_TER"/>
    <property type="match status" value="1"/>
</dbReference>
<reference evidence="3 4" key="1">
    <citation type="submission" date="2022-06" db="EMBL/GenBank/DDBJ databases">
        <title>Genomic Encyclopedia of Archaeal and Bacterial Type Strains, Phase II (KMG-II): from individual species to whole genera.</title>
        <authorList>
            <person name="Goeker M."/>
        </authorList>
    </citation>
    <scope>NUCLEOTIDE SEQUENCE [LARGE SCALE GENOMIC DNA]</scope>
    <source>
        <strain evidence="3 4">DSM 44255</strain>
    </source>
</reference>
<dbReference type="Pfam" id="PF07591">
    <property type="entry name" value="PT-HINT"/>
    <property type="match status" value="1"/>
</dbReference>
<dbReference type="EMBL" id="JAMTCO010000008">
    <property type="protein sequence ID" value="MCP2271039.1"/>
    <property type="molecule type" value="Genomic_DNA"/>
</dbReference>
<comment type="caution">
    <text evidence="3">The sequence shown here is derived from an EMBL/GenBank/DDBJ whole genome shotgun (WGS) entry which is preliminary data.</text>
</comment>
<dbReference type="InterPro" id="IPR003587">
    <property type="entry name" value="Hint_dom_N"/>
</dbReference>
<dbReference type="NCBIfam" id="TIGR01643">
    <property type="entry name" value="YD_repeat_2x"/>
    <property type="match status" value="2"/>
</dbReference>
<dbReference type="PANTHER" id="PTHR32305">
    <property type="match status" value="1"/>
</dbReference>
<keyword evidence="4" id="KW-1185">Reference proteome</keyword>
<dbReference type="CDD" id="cd00081">
    <property type="entry name" value="Hint"/>
    <property type="match status" value="1"/>
</dbReference>